<evidence type="ECO:0000256" key="1">
    <source>
        <dbReference type="ARBA" id="ARBA00008136"/>
    </source>
</evidence>
<dbReference type="PANTHER" id="PTHR13604:SF0">
    <property type="entry name" value="ABASIC SITE PROCESSING PROTEIN HMCES"/>
    <property type="match status" value="1"/>
</dbReference>
<evidence type="ECO:0000256" key="3">
    <source>
        <dbReference type="ARBA" id="ARBA00022763"/>
    </source>
</evidence>
<dbReference type="InterPro" id="IPR036590">
    <property type="entry name" value="SRAP-like"/>
</dbReference>
<keyword evidence="10" id="KW-1185">Reference proteome</keyword>
<evidence type="ECO:0000256" key="8">
    <source>
        <dbReference type="RuleBase" id="RU364100"/>
    </source>
</evidence>
<reference evidence="9 10" key="1">
    <citation type="submission" date="2020-06" db="EMBL/GenBank/DDBJ databases">
        <title>Sulfitobacter algicola sp. nov., isolated from green algae.</title>
        <authorList>
            <person name="Wang C."/>
        </authorList>
    </citation>
    <scope>NUCLEOTIDE SEQUENCE [LARGE SCALE GENOMIC DNA]</scope>
    <source>
        <strain evidence="9 10">1151</strain>
    </source>
</reference>
<evidence type="ECO:0000256" key="7">
    <source>
        <dbReference type="ARBA" id="ARBA00023239"/>
    </source>
</evidence>
<evidence type="ECO:0000256" key="4">
    <source>
        <dbReference type="ARBA" id="ARBA00022801"/>
    </source>
</evidence>
<sequence>MCNLYSSLKGNEAMRRLFEVDPVRDQLGNAQPRPAIRPKGVAPVVALGRDGERALIEMRWGFLTAQVSKVTGDPIKPRAWNNARDDKLLKSGLWSGSFRERRCLIPLTSFAESKGRKPATYYWFGVASDDPDARPLFAIAGMWRKEREDLREDEAGLTHTMITTEANDLVRPYHAKGRMPVILDPAEYETWLTGTPEQAMELVKPYAPDRMKIVLQGIGETSDPGPDLLA</sequence>
<dbReference type="SUPFAM" id="SSF143081">
    <property type="entry name" value="BB1717-like"/>
    <property type="match status" value="1"/>
</dbReference>
<evidence type="ECO:0000256" key="6">
    <source>
        <dbReference type="ARBA" id="ARBA00023125"/>
    </source>
</evidence>
<name>A0ABX2IV69_9RHOB</name>
<dbReference type="InterPro" id="IPR003738">
    <property type="entry name" value="SRAP"/>
</dbReference>
<comment type="similarity">
    <text evidence="1 8">Belongs to the SOS response-associated peptidase family.</text>
</comment>
<evidence type="ECO:0000313" key="9">
    <source>
        <dbReference type="EMBL" id="NSX56807.1"/>
    </source>
</evidence>
<dbReference type="Gene3D" id="3.90.1680.10">
    <property type="entry name" value="SOS response associated peptidase-like"/>
    <property type="match status" value="1"/>
</dbReference>
<dbReference type="PANTHER" id="PTHR13604">
    <property type="entry name" value="DC12-RELATED"/>
    <property type="match status" value="1"/>
</dbReference>
<organism evidence="9 10">
    <name type="scientific">Parasulfitobacter algicola</name>
    <dbReference type="NCBI Taxonomy" id="2614809"/>
    <lineage>
        <taxon>Bacteria</taxon>
        <taxon>Pseudomonadati</taxon>
        <taxon>Pseudomonadota</taxon>
        <taxon>Alphaproteobacteria</taxon>
        <taxon>Rhodobacterales</taxon>
        <taxon>Roseobacteraceae</taxon>
        <taxon>Parasulfitobacter</taxon>
    </lineage>
</organism>
<evidence type="ECO:0000256" key="5">
    <source>
        <dbReference type="ARBA" id="ARBA00023124"/>
    </source>
</evidence>
<keyword evidence="3" id="KW-0227">DNA damage</keyword>
<dbReference type="EC" id="3.4.-.-" evidence="8"/>
<accession>A0ABX2IV69</accession>
<keyword evidence="2 8" id="KW-0645">Protease</keyword>
<evidence type="ECO:0000313" key="10">
    <source>
        <dbReference type="Proteomes" id="UP000777935"/>
    </source>
</evidence>
<keyword evidence="7" id="KW-0456">Lyase</keyword>
<gene>
    <name evidence="9" type="ORF">HRQ87_18650</name>
</gene>
<dbReference type="Proteomes" id="UP000777935">
    <property type="component" value="Unassembled WGS sequence"/>
</dbReference>
<comment type="caution">
    <text evidence="9">The sequence shown here is derived from an EMBL/GenBank/DDBJ whole genome shotgun (WGS) entry which is preliminary data.</text>
</comment>
<dbReference type="EMBL" id="JABUFE010000019">
    <property type="protein sequence ID" value="NSX56807.1"/>
    <property type="molecule type" value="Genomic_DNA"/>
</dbReference>
<proteinExistence type="inferred from homology"/>
<dbReference type="Pfam" id="PF02586">
    <property type="entry name" value="SRAP"/>
    <property type="match status" value="1"/>
</dbReference>
<protein>
    <recommendedName>
        <fullName evidence="8">Abasic site processing protein</fullName>
        <ecNumber evidence="8">3.4.-.-</ecNumber>
    </recommendedName>
</protein>
<keyword evidence="6" id="KW-0238">DNA-binding</keyword>
<evidence type="ECO:0000256" key="2">
    <source>
        <dbReference type="ARBA" id="ARBA00022670"/>
    </source>
</evidence>
<dbReference type="RefSeq" id="WP_174139959.1">
    <property type="nucleotide sequence ID" value="NZ_JABUFE010000019.1"/>
</dbReference>
<keyword evidence="4 8" id="KW-0378">Hydrolase</keyword>
<keyword evidence="5" id="KW-0190">Covalent protein-DNA linkage</keyword>